<name>A0A0G2A2C1_9BACT</name>
<accession>A0A0G2A2C1</accession>
<comment type="caution">
    <text evidence="2">The sequence shown here is derived from an EMBL/GenBank/DDBJ whole genome shotgun (WGS) entry which is preliminary data.</text>
</comment>
<sequence>MPIFLNNWRRIVAIVIFALAAVLIGWLLYLAFFAPSRITNNNNGRLANGQLPNVNGAINRPVEANINRLVGLPLTNQGGGPPSDVAQGGLTVAPVVVDTATLDASLAGNGVDLNYYDRINGKFLKLDRTGAKTLLTDAVFKGVEAVDWSPAKDKAVLSFKDDSKIVYDFNKKRQTTLPKELEDFSWSPDSSQVAAKFIGPTPDDNWLAVVNADGSSAKTIEPLGRNADKVSVDWSPGGQIVATYQQALDGERVAVVPLGLAGENFKSIETAGRGFQGLWDPTGQRLLYSVHSASTAYNPSLYVVNANGDSLGTGNLSLGLPTWADKCAFAASGLDLYCAVPVGLERGSGLYPELAASSVYQFYQVDLATGSQKLIALPTDTTGLSAYPVDKVFLSATQDQLFFTDQDGKIHSLKLR</sequence>
<evidence type="ECO:0000256" key="1">
    <source>
        <dbReference type="SAM" id="Phobius"/>
    </source>
</evidence>
<feature type="transmembrane region" description="Helical" evidence="1">
    <location>
        <begin position="12"/>
        <end position="34"/>
    </location>
</feature>
<dbReference type="SUPFAM" id="SSF82171">
    <property type="entry name" value="DPP6 N-terminal domain-like"/>
    <property type="match status" value="1"/>
</dbReference>
<evidence type="ECO:0000313" key="2">
    <source>
        <dbReference type="EMBL" id="KKW35007.1"/>
    </source>
</evidence>
<dbReference type="Gene3D" id="2.120.10.30">
    <property type="entry name" value="TolB, C-terminal domain"/>
    <property type="match status" value="1"/>
</dbReference>
<proteinExistence type="predicted"/>
<evidence type="ECO:0000313" key="3">
    <source>
        <dbReference type="Proteomes" id="UP000034290"/>
    </source>
</evidence>
<gene>
    <name evidence="2" type="ORF">UY81_C0056G0003</name>
</gene>
<organism evidence="2 3">
    <name type="scientific">Candidatus Giovannonibacteria bacterium GW2011_GWA2_53_7</name>
    <dbReference type="NCBI Taxonomy" id="1618650"/>
    <lineage>
        <taxon>Bacteria</taxon>
        <taxon>Candidatus Giovannoniibacteriota</taxon>
    </lineage>
</organism>
<keyword evidence="1" id="KW-0472">Membrane</keyword>
<dbReference type="EMBL" id="LCRM01000056">
    <property type="protein sequence ID" value="KKW35007.1"/>
    <property type="molecule type" value="Genomic_DNA"/>
</dbReference>
<dbReference type="AlphaFoldDB" id="A0A0G2A2C1"/>
<dbReference type="InterPro" id="IPR011042">
    <property type="entry name" value="6-blade_b-propeller_TolB-like"/>
</dbReference>
<protein>
    <submittedName>
        <fullName evidence="2">Uncharacterized protein</fullName>
    </submittedName>
</protein>
<dbReference type="Proteomes" id="UP000034290">
    <property type="component" value="Unassembled WGS sequence"/>
</dbReference>
<reference evidence="2 3" key="1">
    <citation type="journal article" date="2015" name="Nature">
        <title>rRNA introns, odd ribosomes, and small enigmatic genomes across a large radiation of phyla.</title>
        <authorList>
            <person name="Brown C.T."/>
            <person name="Hug L.A."/>
            <person name="Thomas B.C."/>
            <person name="Sharon I."/>
            <person name="Castelle C.J."/>
            <person name="Singh A."/>
            <person name="Wilkins M.J."/>
            <person name="Williams K.H."/>
            <person name="Banfield J.F."/>
        </authorList>
    </citation>
    <scope>NUCLEOTIDE SEQUENCE [LARGE SCALE GENOMIC DNA]</scope>
</reference>
<keyword evidence="1" id="KW-1133">Transmembrane helix</keyword>
<keyword evidence="1" id="KW-0812">Transmembrane</keyword>